<dbReference type="AlphaFoldDB" id="Q087C8"/>
<feature type="domain" description="KAP NTPase" evidence="1">
    <location>
        <begin position="9"/>
        <end position="187"/>
    </location>
</feature>
<dbReference type="RefSeq" id="WP_011636260.1">
    <property type="nucleotide sequence ID" value="NC_008345.1"/>
</dbReference>
<dbReference type="Gene3D" id="3.40.50.300">
    <property type="entry name" value="P-loop containing nucleotide triphosphate hydrolases"/>
    <property type="match status" value="1"/>
</dbReference>
<gene>
    <name evidence="2" type="ordered locus">Sfri_0781</name>
</gene>
<dbReference type="InterPro" id="IPR027417">
    <property type="entry name" value="P-loop_NTPase"/>
</dbReference>
<name>Q087C8_SHEFN</name>
<dbReference type="STRING" id="318167.Sfri_0781"/>
<dbReference type="HOGENOM" id="CLU_465213_0_0_6"/>
<evidence type="ECO:0000313" key="3">
    <source>
        <dbReference type="Proteomes" id="UP000000684"/>
    </source>
</evidence>
<dbReference type="EMBL" id="CP000447">
    <property type="protein sequence ID" value="ABI70637.1"/>
    <property type="molecule type" value="Genomic_DNA"/>
</dbReference>
<dbReference type="OrthoDB" id="88903at2"/>
<dbReference type="SUPFAM" id="SSF52540">
    <property type="entry name" value="P-loop containing nucleoside triphosphate hydrolases"/>
    <property type="match status" value="1"/>
</dbReference>
<dbReference type="GeneID" id="41836148"/>
<evidence type="ECO:0000259" key="1">
    <source>
        <dbReference type="Pfam" id="PF07693"/>
    </source>
</evidence>
<evidence type="ECO:0000313" key="2">
    <source>
        <dbReference type="EMBL" id="ABI70637.1"/>
    </source>
</evidence>
<dbReference type="InterPro" id="IPR011646">
    <property type="entry name" value="KAP_P-loop"/>
</dbReference>
<organism evidence="2 3">
    <name type="scientific">Shewanella frigidimarina (strain NCIMB 400)</name>
    <dbReference type="NCBI Taxonomy" id="318167"/>
    <lineage>
        <taxon>Bacteria</taxon>
        <taxon>Pseudomonadati</taxon>
        <taxon>Pseudomonadota</taxon>
        <taxon>Gammaproteobacteria</taxon>
        <taxon>Alteromonadales</taxon>
        <taxon>Shewanellaceae</taxon>
        <taxon>Shewanella</taxon>
    </lineage>
</organism>
<dbReference type="KEGG" id="sfr:Sfri_0781"/>
<keyword evidence="3" id="KW-1185">Reference proteome</keyword>
<proteinExistence type="predicted"/>
<protein>
    <submittedName>
        <fullName evidence="2">KAP P-loop domain protein</fullName>
    </submittedName>
</protein>
<accession>Q087C8</accession>
<reference evidence="2 3" key="1">
    <citation type="submission" date="2006-08" db="EMBL/GenBank/DDBJ databases">
        <title>Complete sequence of Shewanella frigidimarina NCIMB 400.</title>
        <authorList>
            <consortium name="US DOE Joint Genome Institute"/>
            <person name="Copeland A."/>
            <person name="Lucas S."/>
            <person name="Lapidus A."/>
            <person name="Barry K."/>
            <person name="Detter J.C."/>
            <person name="Glavina del Rio T."/>
            <person name="Hammon N."/>
            <person name="Israni S."/>
            <person name="Dalin E."/>
            <person name="Tice H."/>
            <person name="Pitluck S."/>
            <person name="Fredrickson J.K."/>
            <person name="Kolker E."/>
            <person name="McCuel L.A."/>
            <person name="DiChristina T."/>
            <person name="Nealson K.H."/>
            <person name="Newman D."/>
            <person name="Tiedje J.M."/>
            <person name="Zhou J."/>
            <person name="Romine M.F."/>
            <person name="Culley D.E."/>
            <person name="Serres M."/>
            <person name="Chertkov O."/>
            <person name="Brettin T."/>
            <person name="Bruce D."/>
            <person name="Han C."/>
            <person name="Tapia R."/>
            <person name="Gilna P."/>
            <person name="Schmutz J."/>
            <person name="Larimer F."/>
            <person name="Land M."/>
            <person name="Hauser L."/>
            <person name="Kyrpides N."/>
            <person name="Mikhailova N."/>
            <person name="Richardson P."/>
        </authorList>
    </citation>
    <scope>NUCLEOTIDE SEQUENCE [LARGE SCALE GENOMIC DNA]</scope>
    <source>
        <strain evidence="2 3">NCIMB 400</strain>
    </source>
</reference>
<sequence length="606" mass="69311">MTSLVTLQIVEQLKDNSHPPIILLNGVWGVGKTYLIENELKAKIEEDKEYFGDYHYFSAYGMRSVTDFQDQVVSLFLCNQNEGSRYVSTGLAQVGNIARIFGADKSEAGLFQGVMSGLSGAVRQSTLQNLSNMTIVLDDLERLIDPKIIADILGTCLRFAEHNQVKIIVVANEDALSDKSKIEKTFSDIITLSRSSDELINILSDKYKSTLESTTQMLILRYLNKFKDLSLNIDNLRVIQRAINRIIKLKNRVDSIEGLDLPLTHEIITQQILGVSFLAYAKCYSEKDFKDFLSLGLTSYSTNFKTFNSQRNGEDVEKELCKDEQKIEEQNKIIRSIFSSISLNEGIVHFCFTNLIPFCDDAELINKLGLPIAASPLDQLIKGYFFNLSEKEFDQGLLELEELLFGGANKDYYQWVKGCETYLYLINKNYLNKVKTDELNRLKDLLTQGEIIDFSTIEHGQFNRWLNVPEELDTHEFKSLLGAFITKSEEHKNAEFAENFYTNWQQAIFTGPKDYDRNPFLHYLNVSNFCGRITQWKGGDIMAFIGFVKERFTISNAKDRYEVELPFIQQLIPKLKIKQSEVNGKLMNGIISELVQEFELALEQLT</sequence>
<dbReference type="Proteomes" id="UP000000684">
    <property type="component" value="Chromosome"/>
</dbReference>
<dbReference type="eggNOG" id="COG4928">
    <property type="taxonomic scope" value="Bacteria"/>
</dbReference>
<dbReference type="Pfam" id="PF07693">
    <property type="entry name" value="KAP_NTPase"/>
    <property type="match status" value="1"/>
</dbReference>